<feature type="domain" description="Cadherin" evidence="10">
    <location>
        <begin position="29"/>
        <end position="127"/>
    </location>
</feature>
<evidence type="ECO:0000256" key="6">
    <source>
        <dbReference type="ARBA" id="ARBA00022989"/>
    </source>
</evidence>
<dbReference type="InterPro" id="IPR002126">
    <property type="entry name" value="Cadherin-like_dom"/>
</dbReference>
<dbReference type="PROSITE" id="PS00232">
    <property type="entry name" value="CADHERIN_1"/>
    <property type="match status" value="1"/>
</dbReference>
<keyword evidence="7" id="KW-0472">Membrane</keyword>
<dbReference type="SMART" id="SM00112">
    <property type="entry name" value="CA"/>
    <property type="match status" value="1"/>
</dbReference>
<dbReference type="GO" id="GO:0009653">
    <property type="term" value="P:anatomical structure morphogenesis"/>
    <property type="evidence" value="ECO:0007669"/>
    <property type="project" value="UniProtKB-ARBA"/>
</dbReference>
<evidence type="ECO:0000256" key="8">
    <source>
        <dbReference type="PROSITE-ProRule" id="PRU00043"/>
    </source>
</evidence>
<dbReference type="FunFam" id="2.60.40.60:FF:000232">
    <property type="entry name" value="Neural-cadherin"/>
    <property type="match status" value="1"/>
</dbReference>
<dbReference type="EMBL" id="JBBPFD010000009">
    <property type="protein sequence ID" value="KAK7913200.1"/>
    <property type="molecule type" value="Genomic_DNA"/>
</dbReference>
<evidence type="ECO:0000256" key="5">
    <source>
        <dbReference type="ARBA" id="ARBA00022889"/>
    </source>
</evidence>
<evidence type="ECO:0000256" key="7">
    <source>
        <dbReference type="ARBA" id="ARBA00023136"/>
    </source>
</evidence>
<organism evidence="11 12">
    <name type="scientific">Mugilogobius chulae</name>
    <name type="common">yellowstripe goby</name>
    <dbReference type="NCBI Taxonomy" id="88201"/>
    <lineage>
        <taxon>Eukaryota</taxon>
        <taxon>Metazoa</taxon>
        <taxon>Chordata</taxon>
        <taxon>Craniata</taxon>
        <taxon>Vertebrata</taxon>
        <taxon>Euteleostomi</taxon>
        <taxon>Actinopterygii</taxon>
        <taxon>Neopterygii</taxon>
        <taxon>Teleostei</taxon>
        <taxon>Neoteleostei</taxon>
        <taxon>Acanthomorphata</taxon>
        <taxon>Gobiaria</taxon>
        <taxon>Gobiiformes</taxon>
        <taxon>Gobioidei</taxon>
        <taxon>Gobiidae</taxon>
        <taxon>Gobionellinae</taxon>
        <taxon>Mugilogobius</taxon>
    </lineage>
</organism>
<protein>
    <recommendedName>
        <fullName evidence="10">Cadherin domain-containing protein</fullName>
    </recommendedName>
</protein>
<dbReference type="PANTHER" id="PTHR24025:SF31">
    <property type="entry name" value="NEURAL-CADHERIN"/>
    <property type="match status" value="1"/>
</dbReference>
<evidence type="ECO:0000259" key="10">
    <source>
        <dbReference type="PROSITE" id="PS50268"/>
    </source>
</evidence>
<evidence type="ECO:0000256" key="2">
    <source>
        <dbReference type="ARBA" id="ARBA00022692"/>
    </source>
</evidence>
<dbReference type="InterPro" id="IPR050971">
    <property type="entry name" value="Cadherin-domain_protein"/>
</dbReference>
<evidence type="ECO:0000256" key="4">
    <source>
        <dbReference type="ARBA" id="ARBA00022837"/>
    </source>
</evidence>
<evidence type="ECO:0000313" key="11">
    <source>
        <dbReference type="EMBL" id="KAK7913200.1"/>
    </source>
</evidence>
<dbReference type="GO" id="GO:0005886">
    <property type="term" value="C:plasma membrane"/>
    <property type="evidence" value="ECO:0007669"/>
    <property type="project" value="InterPro"/>
</dbReference>
<dbReference type="AlphaFoldDB" id="A0AAW0P922"/>
<feature type="region of interest" description="Disordered" evidence="9">
    <location>
        <begin position="212"/>
        <end position="238"/>
    </location>
</feature>
<keyword evidence="4 8" id="KW-0106">Calcium</keyword>
<sequence>MSESPEWYLVRVELTVTDVNDNVPEWRMVPSPYLAVVSFDTVAGTLVYKLYAEDGDEGNNGEVEYFLSDGGDGRFEVDRKSGHVRTTGLPLQRDREYLLTVVAADRLGSRSAPAVVSVVAGERPPQFTNTSFTIAIPENTPEGQTFLVTPAVSFQKKPIVYSLLINPSSLFSIATETGEISLTRPIDYESDQHRYLLLVRASEEHDSMSSAQSCAAYRCRGREEDGERELEKSRTPVGQELHGACEPRVCDP</sequence>
<keyword evidence="3" id="KW-0677">Repeat</keyword>
<dbReference type="InterPro" id="IPR015919">
    <property type="entry name" value="Cadherin-like_sf"/>
</dbReference>
<comment type="subcellular location">
    <subcellularLocation>
        <location evidence="1">Membrane</location>
    </subcellularLocation>
</comment>
<dbReference type="PANTHER" id="PTHR24025">
    <property type="entry name" value="DESMOGLEIN FAMILY MEMBER"/>
    <property type="match status" value="1"/>
</dbReference>
<dbReference type="Gene3D" id="2.60.40.60">
    <property type="entry name" value="Cadherins"/>
    <property type="match status" value="2"/>
</dbReference>
<keyword evidence="5" id="KW-0130">Cell adhesion</keyword>
<name>A0AAW0P922_9GOBI</name>
<evidence type="ECO:0000256" key="1">
    <source>
        <dbReference type="ARBA" id="ARBA00004370"/>
    </source>
</evidence>
<evidence type="ECO:0000256" key="9">
    <source>
        <dbReference type="SAM" id="MobiDB-lite"/>
    </source>
</evidence>
<dbReference type="Pfam" id="PF00028">
    <property type="entry name" value="Cadherin"/>
    <property type="match status" value="2"/>
</dbReference>
<reference evidence="12" key="1">
    <citation type="submission" date="2024-04" db="EMBL/GenBank/DDBJ databases">
        <title>Salinicola lusitanus LLJ914,a marine bacterium isolated from the Okinawa Trough.</title>
        <authorList>
            <person name="Li J."/>
        </authorList>
    </citation>
    <scope>NUCLEOTIDE SEQUENCE [LARGE SCALE GENOMIC DNA]</scope>
</reference>
<dbReference type="PRINTS" id="PR00205">
    <property type="entry name" value="CADHERIN"/>
</dbReference>
<feature type="compositionally biased region" description="Basic and acidic residues" evidence="9">
    <location>
        <begin position="220"/>
        <end position="234"/>
    </location>
</feature>
<dbReference type="InterPro" id="IPR020894">
    <property type="entry name" value="Cadherin_CS"/>
</dbReference>
<dbReference type="GO" id="GO:0005509">
    <property type="term" value="F:calcium ion binding"/>
    <property type="evidence" value="ECO:0007669"/>
    <property type="project" value="UniProtKB-UniRule"/>
</dbReference>
<dbReference type="GO" id="GO:0007156">
    <property type="term" value="P:homophilic cell adhesion via plasma membrane adhesion molecules"/>
    <property type="evidence" value="ECO:0007669"/>
    <property type="project" value="InterPro"/>
</dbReference>
<dbReference type="PROSITE" id="PS50268">
    <property type="entry name" value="CADHERIN_2"/>
    <property type="match status" value="2"/>
</dbReference>
<dbReference type="Proteomes" id="UP001460270">
    <property type="component" value="Unassembled WGS sequence"/>
</dbReference>
<keyword evidence="12" id="KW-1185">Reference proteome</keyword>
<dbReference type="SUPFAM" id="SSF49313">
    <property type="entry name" value="Cadherin-like"/>
    <property type="match status" value="2"/>
</dbReference>
<feature type="domain" description="Cadherin" evidence="10">
    <location>
        <begin position="128"/>
        <end position="203"/>
    </location>
</feature>
<comment type="caution">
    <text evidence="11">The sequence shown here is derived from an EMBL/GenBank/DDBJ whole genome shotgun (WGS) entry which is preliminary data.</text>
</comment>
<accession>A0AAW0P922</accession>
<gene>
    <name evidence="11" type="ORF">WMY93_013411</name>
</gene>
<dbReference type="GO" id="GO:0005911">
    <property type="term" value="C:cell-cell junction"/>
    <property type="evidence" value="ECO:0007669"/>
    <property type="project" value="TreeGrafter"/>
</dbReference>
<proteinExistence type="predicted"/>
<evidence type="ECO:0000256" key="3">
    <source>
        <dbReference type="ARBA" id="ARBA00022737"/>
    </source>
</evidence>
<dbReference type="CDD" id="cd11304">
    <property type="entry name" value="Cadherin_repeat"/>
    <property type="match status" value="2"/>
</dbReference>
<keyword evidence="6" id="KW-1133">Transmembrane helix</keyword>
<keyword evidence="2" id="KW-0812">Transmembrane</keyword>
<evidence type="ECO:0000313" key="12">
    <source>
        <dbReference type="Proteomes" id="UP001460270"/>
    </source>
</evidence>
<dbReference type="FunFam" id="2.60.40.60:FF:000299">
    <property type="entry name" value="Predicted protein"/>
    <property type="match status" value="1"/>
</dbReference>